<protein>
    <submittedName>
        <fullName evidence="1">Putative alpha-isopropylmalate/homocitrate synthase family protein</fullName>
    </submittedName>
</protein>
<proteinExistence type="predicted"/>
<comment type="caution">
    <text evidence="1">The sequence shown here is derived from an EMBL/GenBank/DDBJ whole genome shotgun (WGS) entry which is preliminary data.</text>
</comment>
<name>F9VZ88_9ACTN</name>
<evidence type="ECO:0000313" key="1">
    <source>
        <dbReference type="EMBL" id="GAA13927.1"/>
    </source>
</evidence>
<dbReference type="Gene3D" id="2.60.120.10">
    <property type="entry name" value="Jelly Rolls"/>
    <property type="match status" value="1"/>
</dbReference>
<dbReference type="EMBL" id="BACI01000095">
    <property type="protein sequence ID" value="GAA13927.1"/>
    <property type="molecule type" value="Genomic_DNA"/>
</dbReference>
<gene>
    <name evidence="1" type="ORF">GOALK_095_00110</name>
</gene>
<dbReference type="STRING" id="1027371.GOALK_095_00110"/>
<reference evidence="1 2" key="1">
    <citation type="submission" date="2011-05" db="EMBL/GenBank/DDBJ databases">
        <title>Whole genome shotgun sequence of Gordonia alkanivorans NBRC 16433.</title>
        <authorList>
            <person name="Hosoyama A."/>
            <person name="Nakamura S."/>
            <person name="Takarada H."/>
            <person name="Tsuchikane K."/>
            <person name="Yamazaki S."/>
            <person name="Fujita N."/>
        </authorList>
    </citation>
    <scope>NUCLEOTIDE SEQUENCE [LARGE SCALE GENOMIC DNA]</scope>
    <source>
        <strain evidence="1 2">NBRC 16433</strain>
    </source>
</reference>
<dbReference type="eggNOG" id="COG1917">
    <property type="taxonomic scope" value="Bacteria"/>
</dbReference>
<dbReference type="AlphaFoldDB" id="F9VZ88"/>
<evidence type="ECO:0000313" key="2">
    <source>
        <dbReference type="Proteomes" id="UP000003558"/>
    </source>
</evidence>
<organism evidence="1 2">
    <name type="scientific">Gordonia alkanivorans NBRC 16433</name>
    <dbReference type="NCBI Taxonomy" id="1027371"/>
    <lineage>
        <taxon>Bacteria</taxon>
        <taxon>Bacillati</taxon>
        <taxon>Actinomycetota</taxon>
        <taxon>Actinomycetes</taxon>
        <taxon>Mycobacteriales</taxon>
        <taxon>Gordoniaceae</taxon>
        <taxon>Gordonia</taxon>
    </lineage>
</organism>
<dbReference type="InterPro" id="IPR014710">
    <property type="entry name" value="RmlC-like_jellyroll"/>
</dbReference>
<sequence length="157" mass="16743">MHGIRVAICGGSVSIAEEARLHAGLISRGEVSPLKDVPFHGASDAPITRRVLTGGDLFPEAEKRVVAHEMRAVSAATRDYCEPHVHDCPEINILLSLDHLVYEITLGDESYVVEAPASIYIPAGLTHSANVIEGSGFFIAIIETADYVAKPPPGATF</sequence>
<dbReference type="InterPro" id="IPR011051">
    <property type="entry name" value="RmlC_Cupin_sf"/>
</dbReference>
<dbReference type="Proteomes" id="UP000003558">
    <property type="component" value="Unassembled WGS sequence"/>
</dbReference>
<accession>F9VZ88</accession>
<dbReference type="SUPFAM" id="SSF51182">
    <property type="entry name" value="RmlC-like cupins"/>
    <property type="match status" value="1"/>
</dbReference>